<dbReference type="STRING" id="71139.A0A059ASZ4"/>
<evidence type="ECO:0008006" key="2">
    <source>
        <dbReference type="Google" id="ProtNLM"/>
    </source>
</evidence>
<dbReference type="InterPro" id="IPR004320">
    <property type="entry name" value="BPS1_pln"/>
</dbReference>
<sequence length="314" mass="34981">MKKSGMATFSPVAKCRYKNRSISLPARSHPSARKIEEELDKLRSWQEAPLLCSYKAEELLQGLVGLSELYTCIADFLDLPSTGRALGQNRHEVWLDELLRGSINYLDMCGRIQDAISSLKGSVRELQSILRRSKVRILDVENDVNAYVSFRKGMRKEIARSQAVLKQQEHGMFEAIAPLLLDNDLCAVTSVLSEANAVAGSVFLALLSFLSSSVSKLKPGRWSTVSRSVLKRVIVCDDDRRQSTGPNELESVDMELTKLLESTSSKHIESERIESANLKLQALSDCIEGLESGLEGLFRHLIHTRVCLLNLFSG</sequence>
<accession>A0A059ASZ4</accession>
<dbReference type="AlphaFoldDB" id="A0A059ASZ4"/>
<dbReference type="PANTHER" id="PTHR33070">
    <property type="entry name" value="OS06G0725500 PROTEIN"/>
    <property type="match status" value="1"/>
</dbReference>
<name>A0A059ASZ4_EUCGR</name>
<evidence type="ECO:0000313" key="1">
    <source>
        <dbReference type="EMBL" id="KCW56545.1"/>
    </source>
</evidence>
<dbReference type="EMBL" id="KK198761">
    <property type="protein sequence ID" value="KCW56545.1"/>
    <property type="molecule type" value="Genomic_DNA"/>
</dbReference>
<reference evidence="1" key="1">
    <citation type="submission" date="2013-07" db="EMBL/GenBank/DDBJ databases">
        <title>The genome of Eucalyptus grandis.</title>
        <authorList>
            <person name="Schmutz J."/>
            <person name="Hayes R."/>
            <person name="Myburg A."/>
            <person name="Tuskan G."/>
            <person name="Grattapaglia D."/>
            <person name="Rokhsar D.S."/>
        </authorList>
    </citation>
    <scope>NUCLEOTIDE SEQUENCE</scope>
    <source>
        <tissue evidence="1">Leaf extractions</tissue>
    </source>
</reference>
<dbReference type="Pfam" id="PF03087">
    <property type="entry name" value="BPS1"/>
    <property type="match status" value="1"/>
</dbReference>
<dbReference type="PANTHER" id="PTHR33070:SF116">
    <property type="entry name" value="DUF241 DOMAIN PROTEIN"/>
    <property type="match status" value="1"/>
</dbReference>
<dbReference type="Gramene" id="KCW56545">
    <property type="protein sequence ID" value="KCW56545"/>
    <property type="gene ID" value="EUGRSUZ_I02281"/>
</dbReference>
<protein>
    <recommendedName>
        <fullName evidence="2">DUF241 domain-containing protein</fullName>
    </recommendedName>
</protein>
<organism evidence="1">
    <name type="scientific">Eucalyptus grandis</name>
    <name type="common">Flooded gum</name>
    <dbReference type="NCBI Taxonomy" id="71139"/>
    <lineage>
        <taxon>Eukaryota</taxon>
        <taxon>Viridiplantae</taxon>
        <taxon>Streptophyta</taxon>
        <taxon>Embryophyta</taxon>
        <taxon>Tracheophyta</taxon>
        <taxon>Spermatophyta</taxon>
        <taxon>Magnoliopsida</taxon>
        <taxon>eudicotyledons</taxon>
        <taxon>Gunneridae</taxon>
        <taxon>Pentapetalae</taxon>
        <taxon>rosids</taxon>
        <taxon>malvids</taxon>
        <taxon>Myrtales</taxon>
        <taxon>Myrtaceae</taxon>
        <taxon>Myrtoideae</taxon>
        <taxon>Eucalypteae</taxon>
        <taxon>Eucalyptus</taxon>
    </lineage>
</organism>
<proteinExistence type="predicted"/>
<dbReference type="GO" id="GO:0048364">
    <property type="term" value="P:root development"/>
    <property type="evidence" value="ECO:0007669"/>
    <property type="project" value="InterPro"/>
</dbReference>
<dbReference type="eggNOG" id="ENOG502QUY1">
    <property type="taxonomic scope" value="Eukaryota"/>
</dbReference>
<dbReference type="InParanoid" id="A0A059ASZ4"/>
<dbReference type="GO" id="GO:0048367">
    <property type="term" value="P:shoot system development"/>
    <property type="evidence" value="ECO:0007669"/>
    <property type="project" value="InterPro"/>
</dbReference>
<gene>
    <name evidence="1" type="ORF">EUGRSUZ_I02281</name>
</gene>
<dbReference type="OMA" id="KAYKARC"/>